<reference evidence="2 3" key="1">
    <citation type="submission" date="2022-08" db="EMBL/GenBank/DDBJ databases">
        <title>Reclassification of Massilia species as members of the genera Telluria, Duganella, Pseudoduganella, Mokoshia gen. nov. and Zemynaea gen. nov. using orthogonal and non-orthogonal genome-based approaches.</title>
        <authorList>
            <person name="Bowman J.P."/>
        </authorList>
    </citation>
    <scope>NUCLEOTIDE SEQUENCE [LARGE SCALE GENOMIC DNA]</scope>
    <source>
        <strain evidence="2 3">LMG 28164</strain>
    </source>
</reference>
<protein>
    <submittedName>
        <fullName evidence="2">Uncharacterized protein</fullName>
    </submittedName>
</protein>
<feature type="chain" id="PRO_5046467571" evidence="1">
    <location>
        <begin position="23"/>
        <end position="75"/>
    </location>
</feature>
<dbReference type="Proteomes" id="UP001205560">
    <property type="component" value="Unassembled WGS sequence"/>
</dbReference>
<dbReference type="EMBL" id="JANUGX010000029">
    <property type="protein sequence ID" value="MCS0591637.1"/>
    <property type="molecule type" value="Genomic_DNA"/>
</dbReference>
<dbReference type="RefSeq" id="WP_258847406.1">
    <property type="nucleotide sequence ID" value="NZ_JANUGX010000029.1"/>
</dbReference>
<comment type="caution">
    <text evidence="2">The sequence shown here is derived from an EMBL/GenBank/DDBJ whole genome shotgun (WGS) entry which is preliminary data.</text>
</comment>
<evidence type="ECO:0000313" key="3">
    <source>
        <dbReference type="Proteomes" id="UP001205560"/>
    </source>
</evidence>
<feature type="signal peptide" evidence="1">
    <location>
        <begin position="1"/>
        <end position="22"/>
    </location>
</feature>
<evidence type="ECO:0000313" key="2">
    <source>
        <dbReference type="EMBL" id="MCS0591637.1"/>
    </source>
</evidence>
<keyword evidence="1" id="KW-0732">Signal</keyword>
<name>A0ABT2ABV9_9BURK</name>
<accession>A0ABT2ABV9</accession>
<gene>
    <name evidence="2" type="ORF">NX782_20810</name>
</gene>
<keyword evidence="3" id="KW-1185">Reference proteome</keyword>
<sequence length="75" mass="8011">MRQSVRLLLLAACMGAGRAAIAEHKPADPAQYVSTQLTVSGADQGQIALVSLKDTNFGPRHVKGLRDLEVRKVAN</sequence>
<organism evidence="2 3">
    <name type="scientific">Massilia norwichensis</name>
    <dbReference type="NCBI Taxonomy" id="1442366"/>
    <lineage>
        <taxon>Bacteria</taxon>
        <taxon>Pseudomonadati</taxon>
        <taxon>Pseudomonadota</taxon>
        <taxon>Betaproteobacteria</taxon>
        <taxon>Burkholderiales</taxon>
        <taxon>Oxalobacteraceae</taxon>
        <taxon>Telluria group</taxon>
        <taxon>Massilia</taxon>
    </lineage>
</organism>
<evidence type="ECO:0000256" key="1">
    <source>
        <dbReference type="SAM" id="SignalP"/>
    </source>
</evidence>
<proteinExistence type="predicted"/>